<comment type="similarity">
    <text evidence="6">Belongs to the protein kinase superfamily.</text>
</comment>
<dbReference type="AlphaFoldDB" id="A0A426YA46"/>
<evidence type="ECO:0000259" key="7">
    <source>
        <dbReference type="PROSITE" id="PS50011"/>
    </source>
</evidence>
<organism evidence="8 9">
    <name type="scientific">Ensete ventricosum</name>
    <name type="common">Abyssinian banana</name>
    <name type="synonym">Musa ensete</name>
    <dbReference type="NCBI Taxonomy" id="4639"/>
    <lineage>
        <taxon>Eukaryota</taxon>
        <taxon>Viridiplantae</taxon>
        <taxon>Streptophyta</taxon>
        <taxon>Embryophyta</taxon>
        <taxon>Tracheophyta</taxon>
        <taxon>Spermatophyta</taxon>
        <taxon>Magnoliopsida</taxon>
        <taxon>Liliopsida</taxon>
        <taxon>Zingiberales</taxon>
        <taxon>Musaceae</taxon>
        <taxon>Ensete</taxon>
    </lineage>
</organism>
<keyword evidence="3" id="KW-0418">Kinase</keyword>
<dbReference type="InterPro" id="IPR000719">
    <property type="entry name" value="Prot_kinase_dom"/>
</dbReference>
<keyword evidence="1" id="KW-0808">Transferase</keyword>
<evidence type="ECO:0000256" key="3">
    <source>
        <dbReference type="ARBA" id="ARBA00022777"/>
    </source>
</evidence>
<dbReference type="Gene3D" id="3.30.200.20">
    <property type="entry name" value="Phosphorylase Kinase, domain 1"/>
    <property type="match status" value="1"/>
</dbReference>
<dbReference type="PROSITE" id="PS00107">
    <property type="entry name" value="PROTEIN_KINASE_ATP"/>
    <property type="match status" value="1"/>
</dbReference>
<dbReference type="PROSITE" id="PS50011">
    <property type="entry name" value="PROTEIN_KINASE_DOM"/>
    <property type="match status" value="1"/>
</dbReference>
<name>A0A426YA46_ENSVE</name>
<evidence type="ECO:0000256" key="6">
    <source>
        <dbReference type="RuleBase" id="RU000304"/>
    </source>
</evidence>
<dbReference type="InterPro" id="IPR011009">
    <property type="entry name" value="Kinase-like_dom_sf"/>
</dbReference>
<reference evidence="8 9" key="1">
    <citation type="journal article" date="2014" name="Agronomy (Basel)">
        <title>A Draft Genome Sequence for Ensete ventricosum, the Drought-Tolerant Tree Against Hunger.</title>
        <authorList>
            <person name="Harrison J."/>
            <person name="Moore K.A."/>
            <person name="Paszkiewicz K."/>
            <person name="Jones T."/>
            <person name="Grant M."/>
            <person name="Ambacheew D."/>
            <person name="Muzemil S."/>
            <person name="Studholme D.J."/>
        </authorList>
    </citation>
    <scope>NUCLEOTIDE SEQUENCE [LARGE SCALE GENOMIC DNA]</scope>
</reference>
<dbReference type="FunFam" id="3.30.200.20:FF:000394">
    <property type="entry name" value="Leucine-rich repeat receptor-like protein kinase"/>
    <property type="match status" value="1"/>
</dbReference>
<dbReference type="Proteomes" id="UP000287651">
    <property type="component" value="Unassembled WGS sequence"/>
</dbReference>
<sequence>MTSGCLKPRKEDGFAGHVKEKNKQFQLKNQEFTYEDLVYITKNFQHTIGKGGFGTVYLGELQDGTQVAVKVNSQSSSQGINEFQAEVNAELLTKIHHKNLMSLVGYCEDENFLALVYEYMAQGSLEQHLRGLEYLHSGCKPPIIHRDVKPTNILLNHKGEAKIADFGVSRIFQNDQTHVSTAVVGTMGYLDPEYDSISLDKSEQLELCKLDS</sequence>
<dbReference type="PANTHER" id="PTHR45631">
    <property type="entry name" value="OS07G0107800 PROTEIN-RELATED"/>
    <property type="match status" value="1"/>
</dbReference>
<keyword evidence="2 5" id="KW-0547">Nucleotide-binding</keyword>
<accession>A0A426YA46</accession>
<feature type="binding site" evidence="5">
    <location>
        <position position="70"/>
    </location>
    <ligand>
        <name>ATP</name>
        <dbReference type="ChEBI" id="CHEBI:30616"/>
    </ligand>
</feature>
<evidence type="ECO:0000256" key="4">
    <source>
        <dbReference type="ARBA" id="ARBA00022840"/>
    </source>
</evidence>
<proteinExistence type="inferred from homology"/>
<gene>
    <name evidence="8" type="ORF">B296_00052984</name>
</gene>
<keyword evidence="4 5" id="KW-0067">ATP-binding</keyword>
<dbReference type="PANTHER" id="PTHR45631:SF202">
    <property type="entry name" value="SENESCENCE-INDUCED RECEPTOR-LIKE SERINE_THREONINE-PROTEIN KINASE"/>
    <property type="match status" value="1"/>
</dbReference>
<dbReference type="SMART" id="SM00220">
    <property type="entry name" value="S_TKc"/>
    <property type="match status" value="1"/>
</dbReference>
<protein>
    <recommendedName>
        <fullName evidence="7">Protein kinase domain-containing protein</fullName>
    </recommendedName>
</protein>
<dbReference type="Pfam" id="PF00069">
    <property type="entry name" value="Pkinase"/>
    <property type="match status" value="1"/>
</dbReference>
<evidence type="ECO:0000256" key="2">
    <source>
        <dbReference type="ARBA" id="ARBA00022741"/>
    </source>
</evidence>
<dbReference type="SUPFAM" id="SSF56112">
    <property type="entry name" value="Protein kinase-like (PK-like)"/>
    <property type="match status" value="1"/>
</dbReference>
<comment type="caution">
    <text evidence="8">The sequence shown here is derived from an EMBL/GenBank/DDBJ whole genome shotgun (WGS) entry which is preliminary data.</text>
</comment>
<dbReference type="EMBL" id="AMZH03013868">
    <property type="protein sequence ID" value="RRT48568.1"/>
    <property type="molecule type" value="Genomic_DNA"/>
</dbReference>
<evidence type="ECO:0000256" key="1">
    <source>
        <dbReference type="ARBA" id="ARBA00022679"/>
    </source>
</evidence>
<evidence type="ECO:0000313" key="9">
    <source>
        <dbReference type="Proteomes" id="UP000287651"/>
    </source>
</evidence>
<dbReference type="Gene3D" id="1.10.510.10">
    <property type="entry name" value="Transferase(Phosphotransferase) domain 1"/>
    <property type="match status" value="1"/>
</dbReference>
<dbReference type="GO" id="GO:0005524">
    <property type="term" value="F:ATP binding"/>
    <property type="evidence" value="ECO:0007669"/>
    <property type="project" value="UniProtKB-UniRule"/>
</dbReference>
<keyword evidence="6" id="KW-0723">Serine/threonine-protein kinase</keyword>
<evidence type="ECO:0000256" key="5">
    <source>
        <dbReference type="PROSITE-ProRule" id="PRU10141"/>
    </source>
</evidence>
<feature type="domain" description="Protein kinase" evidence="7">
    <location>
        <begin position="42"/>
        <end position="212"/>
    </location>
</feature>
<dbReference type="InterPro" id="IPR008271">
    <property type="entry name" value="Ser/Thr_kinase_AS"/>
</dbReference>
<dbReference type="InterPro" id="IPR017441">
    <property type="entry name" value="Protein_kinase_ATP_BS"/>
</dbReference>
<dbReference type="PROSITE" id="PS00108">
    <property type="entry name" value="PROTEIN_KINASE_ST"/>
    <property type="match status" value="1"/>
</dbReference>
<dbReference type="GO" id="GO:0004674">
    <property type="term" value="F:protein serine/threonine kinase activity"/>
    <property type="evidence" value="ECO:0007669"/>
    <property type="project" value="UniProtKB-KW"/>
</dbReference>
<evidence type="ECO:0000313" key="8">
    <source>
        <dbReference type="EMBL" id="RRT48568.1"/>
    </source>
</evidence>